<feature type="binding site" evidence="7">
    <location>
        <position position="135"/>
    </location>
    <ligand>
        <name>[4Fe-4S] cluster</name>
        <dbReference type="ChEBI" id="CHEBI:49883"/>
        <label>2</label>
    </ligand>
</feature>
<feature type="binding site" evidence="7">
    <location>
        <position position="17"/>
    </location>
    <ligand>
        <name>[4Fe-4S] cluster</name>
        <dbReference type="ChEBI" id="CHEBI:49883"/>
        <label>1</label>
    </ligand>
</feature>
<evidence type="ECO:0000256" key="3">
    <source>
        <dbReference type="ARBA" id="ARBA00022723"/>
    </source>
</evidence>
<feature type="domain" description="4Fe-4S ferredoxin-type" evidence="9">
    <location>
        <begin position="99"/>
        <end position="128"/>
    </location>
</feature>
<keyword evidence="8" id="KW-0812">Transmembrane</keyword>
<dbReference type="PANTHER" id="PTHR43545">
    <property type="entry name" value="FORMATE DEHYDROGENASE, NITRATE-INDUCIBLE, IRON-SULFUR SUBUNIT"/>
    <property type="match status" value="1"/>
</dbReference>
<feature type="binding site" evidence="7">
    <location>
        <position position="118"/>
    </location>
    <ligand>
        <name>[4Fe-4S] cluster</name>
        <dbReference type="ChEBI" id="CHEBI:49883"/>
        <label>3</label>
    </ligand>
</feature>
<evidence type="ECO:0000259" key="9">
    <source>
        <dbReference type="PROSITE" id="PS51379"/>
    </source>
</evidence>
<dbReference type="PROSITE" id="PS00198">
    <property type="entry name" value="4FE4S_FER_1"/>
    <property type="match status" value="1"/>
</dbReference>
<name>A0A9D8PMW2_9DELT</name>
<dbReference type="Gene3D" id="3.30.70.20">
    <property type="match status" value="2"/>
</dbReference>
<keyword evidence="8" id="KW-1133">Transmembrane helix</keyword>
<dbReference type="Gene3D" id="1.20.5.480">
    <property type="entry name" value="Single helix bin"/>
    <property type="match status" value="1"/>
</dbReference>
<gene>
    <name evidence="10" type="ORF">JW984_03460</name>
</gene>
<dbReference type="Pfam" id="PF12797">
    <property type="entry name" value="Fer4_2"/>
    <property type="match status" value="1"/>
</dbReference>
<feature type="binding site" evidence="7">
    <location>
        <position position="111"/>
    </location>
    <ligand>
        <name>[4Fe-4S] cluster</name>
        <dbReference type="ChEBI" id="CHEBI:49883"/>
        <label>4</label>
    </ligand>
</feature>
<keyword evidence="5 7" id="KW-0408">Iron</keyword>
<dbReference type="InterPro" id="IPR017896">
    <property type="entry name" value="4Fe4S_Fe-S-bd"/>
</dbReference>
<evidence type="ECO:0000256" key="4">
    <source>
        <dbReference type="ARBA" id="ARBA00022737"/>
    </source>
</evidence>
<keyword evidence="6 7" id="KW-0411">Iron-sulfur</keyword>
<evidence type="ECO:0000256" key="1">
    <source>
        <dbReference type="ARBA" id="ARBA00004196"/>
    </source>
</evidence>
<reference evidence="10" key="1">
    <citation type="journal article" date="2021" name="Environ. Microbiol.">
        <title>Genomic characterization of three novel Desulfobacterota classes expand the metabolic and phylogenetic diversity of the phylum.</title>
        <authorList>
            <person name="Murphy C.L."/>
            <person name="Biggerstaff J."/>
            <person name="Eichhorn A."/>
            <person name="Ewing E."/>
            <person name="Shahan R."/>
            <person name="Soriano D."/>
            <person name="Stewart S."/>
            <person name="VanMol K."/>
            <person name="Walker R."/>
            <person name="Walters P."/>
            <person name="Elshahed M.S."/>
            <person name="Youssef N.H."/>
        </authorList>
    </citation>
    <scope>NUCLEOTIDE SEQUENCE</scope>
    <source>
        <strain evidence="10">Zod_Metabat.24</strain>
    </source>
</reference>
<feature type="binding site" evidence="7">
    <location>
        <position position="88"/>
    </location>
    <ligand>
        <name>[4Fe-4S] cluster</name>
        <dbReference type="ChEBI" id="CHEBI:49883"/>
        <label>4</label>
    </ligand>
</feature>
<evidence type="ECO:0000313" key="10">
    <source>
        <dbReference type="EMBL" id="MBN1572238.1"/>
    </source>
</evidence>
<protein>
    <submittedName>
        <fullName evidence="10">4Fe-4S dicluster domain-containing protein</fullName>
    </submittedName>
</protein>
<dbReference type="GO" id="GO:0046872">
    <property type="term" value="F:metal ion binding"/>
    <property type="evidence" value="ECO:0007669"/>
    <property type="project" value="UniProtKB-KW"/>
</dbReference>
<dbReference type="GO" id="GO:0045333">
    <property type="term" value="P:cellular respiration"/>
    <property type="evidence" value="ECO:0007669"/>
    <property type="project" value="InterPro"/>
</dbReference>
<dbReference type="Pfam" id="PF09163">
    <property type="entry name" value="Form-deh_trans"/>
    <property type="match status" value="1"/>
</dbReference>
<feature type="binding site" evidence="7">
    <location>
        <position position="79"/>
    </location>
    <ligand>
        <name>[4Fe-4S] cluster</name>
        <dbReference type="ChEBI" id="CHEBI:49883"/>
        <label>3</label>
    </ligand>
</feature>
<feature type="binding site" evidence="7">
    <location>
        <position position="24"/>
    </location>
    <ligand>
        <name>[4Fe-4S] cluster</name>
        <dbReference type="ChEBI" id="CHEBI:49883"/>
        <label>2</label>
    </ligand>
</feature>
<dbReference type="InterPro" id="IPR051555">
    <property type="entry name" value="FDH_Electron_Transfer_Unit"/>
</dbReference>
<feature type="binding site" evidence="7">
    <location>
        <position position="76"/>
    </location>
    <ligand>
        <name>[4Fe-4S] cluster</name>
        <dbReference type="ChEBI" id="CHEBI:49883"/>
        <label>3</label>
    </ligand>
</feature>
<dbReference type="AlphaFoldDB" id="A0A9D8PMW2"/>
<feature type="binding site" evidence="7">
    <location>
        <position position="138"/>
    </location>
    <ligand>
        <name>[4Fe-4S] cluster</name>
        <dbReference type="ChEBI" id="CHEBI:49883"/>
        <label>2</label>
    </ligand>
</feature>
<dbReference type="SUPFAM" id="SSF54862">
    <property type="entry name" value="4Fe-4S ferredoxins"/>
    <property type="match status" value="1"/>
</dbReference>
<organism evidence="10 11">
    <name type="scientific">Candidatus Zymogenus saltonus</name>
    <dbReference type="NCBI Taxonomy" id="2844893"/>
    <lineage>
        <taxon>Bacteria</taxon>
        <taxon>Deltaproteobacteria</taxon>
        <taxon>Candidatus Zymogenia</taxon>
        <taxon>Candidatus Zymogeniales</taxon>
        <taxon>Candidatus Zymogenaceae</taxon>
        <taxon>Candidatus Zymogenus</taxon>
    </lineage>
</organism>
<comment type="caution">
    <text evidence="10">The sequence shown here is derived from an EMBL/GenBank/DDBJ whole genome shotgun (WGS) entry which is preliminary data.</text>
</comment>
<dbReference type="GO" id="GO:0030313">
    <property type="term" value="C:cell envelope"/>
    <property type="evidence" value="ECO:0007669"/>
    <property type="project" value="UniProtKB-SubCell"/>
</dbReference>
<feature type="binding site" evidence="7">
    <location>
        <position position="108"/>
    </location>
    <ligand>
        <name>[4Fe-4S] cluster</name>
        <dbReference type="ChEBI" id="CHEBI:49883"/>
        <label>4</label>
    </ligand>
</feature>
<feature type="transmembrane region" description="Helical" evidence="8">
    <location>
        <begin position="233"/>
        <end position="251"/>
    </location>
</feature>
<sequence>MRDEMAKLIDLSKCTGCRSCQVACKNWNSQPAVQTKNVGSYQNPQDLQHNTWTLIRFQEGVKENGDLEWIFRKDGCMHCTDASCVRVCPTGALSYGEMGAVRLNQDLCIGCKYCTIACPFNIPRYDRESEKTYKCTLCEDRITNNLVPACVKACPTGTLSWGTKEEMIKKGNERVKELVAMGYEDASLYGDKYVGGTHVMYVLTEKEGHYDRLVKSPSVPLSVKLWKNVAKPLGLFTMGAVIGAALLHYVIKGPKRPKGEEG</sequence>
<dbReference type="PIRSF" id="PIRSF036298">
    <property type="entry name" value="FDH_4Fe4S"/>
    <property type="match status" value="1"/>
</dbReference>
<dbReference type="PANTHER" id="PTHR43545:SF6">
    <property type="entry name" value="FORMATE DEHYDROGENASE, NITRATE-INDUCIBLE, IRON-SULFUR SUBUNIT"/>
    <property type="match status" value="1"/>
</dbReference>
<feature type="domain" description="4Fe-4S ferredoxin-type" evidence="9">
    <location>
        <begin position="67"/>
        <end position="98"/>
    </location>
</feature>
<evidence type="ECO:0000256" key="5">
    <source>
        <dbReference type="ARBA" id="ARBA00023004"/>
    </source>
</evidence>
<dbReference type="Pfam" id="PF13247">
    <property type="entry name" value="Fer4_11"/>
    <property type="match status" value="1"/>
</dbReference>
<evidence type="ECO:0000313" key="11">
    <source>
        <dbReference type="Proteomes" id="UP000809273"/>
    </source>
</evidence>
<keyword evidence="8" id="KW-0472">Membrane</keyword>
<comment type="cofactor">
    <cofactor evidence="7">
        <name>[4Fe-4S] cluster</name>
        <dbReference type="ChEBI" id="CHEBI:49883"/>
    </cofactor>
    <text evidence="7">Binds 4 [4Fe-4S] clusters per subunit.</text>
</comment>
<dbReference type="GO" id="GO:0051539">
    <property type="term" value="F:4 iron, 4 sulfur cluster binding"/>
    <property type="evidence" value="ECO:0007669"/>
    <property type="project" value="UniProtKB-KW"/>
</dbReference>
<dbReference type="InterPro" id="IPR038384">
    <property type="entry name" value="Formate_DH_C_sf"/>
</dbReference>
<feature type="binding site" evidence="7">
    <location>
        <position position="20"/>
    </location>
    <ligand>
        <name>[4Fe-4S] cluster</name>
        <dbReference type="ChEBI" id="CHEBI:49883"/>
        <label>1</label>
    </ligand>
</feature>
<dbReference type="EMBL" id="JAFGIX010000017">
    <property type="protein sequence ID" value="MBN1572238.1"/>
    <property type="molecule type" value="Genomic_DNA"/>
</dbReference>
<evidence type="ECO:0000256" key="8">
    <source>
        <dbReference type="SAM" id="Phobius"/>
    </source>
</evidence>
<proteinExistence type="predicted"/>
<feature type="binding site" evidence="7">
    <location>
        <position position="114"/>
    </location>
    <ligand>
        <name>[4Fe-4S] cluster</name>
        <dbReference type="ChEBI" id="CHEBI:49883"/>
        <label>4</label>
    </ligand>
</feature>
<keyword evidence="2 7" id="KW-0004">4Fe-4S</keyword>
<accession>A0A9D8PMW2</accession>
<evidence type="ECO:0000256" key="2">
    <source>
        <dbReference type="ARBA" id="ARBA00022485"/>
    </source>
</evidence>
<dbReference type="InterPro" id="IPR014603">
    <property type="entry name" value="Formate_DH_Fe-S_su"/>
</dbReference>
<dbReference type="SUPFAM" id="SSF81597">
    <property type="entry name" value="Iron-sulfur subunit of formate dehydrogenase N, transmembrane anchor"/>
    <property type="match status" value="1"/>
</dbReference>
<feature type="binding site" evidence="7">
    <location>
        <position position="84"/>
    </location>
    <ligand>
        <name>[4Fe-4S] cluster</name>
        <dbReference type="ChEBI" id="CHEBI:49883"/>
        <label>3</label>
    </ligand>
</feature>
<dbReference type="InterPro" id="IPR015246">
    <property type="entry name" value="Formate_DH_TM"/>
</dbReference>
<dbReference type="InterPro" id="IPR017900">
    <property type="entry name" value="4Fe4S_Fe_S_CS"/>
</dbReference>
<dbReference type="PROSITE" id="PS51379">
    <property type="entry name" value="4FE4S_FER_2"/>
    <property type="match status" value="3"/>
</dbReference>
<dbReference type="Proteomes" id="UP000809273">
    <property type="component" value="Unassembled WGS sequence"/>
</dbReference>
<evidence type="ECO:0000256" key="7">
    <source>
        <dbReference type="PIRSR" id="PIRSR036298-50"/>
    </source>
</evidence>
<reference evidence="10" key="2">
    <citation type="submission" date="2021-01" db="EMBL/GenBank/DDBJ databases">
        <authorList>
            <person name="Hahn C.R."/>
            <person name="Youssef N.H."/>
            <person name="Elshahed M."/>
        </authorList>
    </citation>
    <scope>NUCLEOTIDE SEQUENCE</scope>
    <source>
        <strain evidence="10">Zod_Metabat.24</strain>
    </source>
</reference>
<keyword evidence="4" id="KW-0677">Repeat</keyword>
<feature type="binding site" evidence="7">
    <location>
        <position position="150"/>
    </location>
    <ligand>
        <name>[4Fe-4S] cluster</name>
        <dbReference type="ChEBI" id="CHEBI:49883"/>
        <label>2</label>
    </ligand>
</feature>
<dbReference type="GO" id="GO:0015944">
    <property type="term" value="P:formate oxidation"/>
    <property type="evidence" value="ECO:0007669"/>
    <property type="project" value="InterPro"/>
</dbReference>
<feature type="binding site" evidence="7">
    <location>
        <position position="14"/>
    </location>
    <ligand>
        <name>[4Fe-4S] cluster</name>
        <dbReference type="ChEBI" id="CHEBI:49883"/>
        <label>1</label>
    </ligand>
</feature>
<comment type="subcellular location">
    <subcellularLocation>
        <location evidence="1">Cell envelope</location>
    </subcellularLocation>
</comment>
<evidence type="ECO:0000256" key="6">
    <source>
        <dbReference type="ARBA" id="ARBA00023014"/>
    </source>
</evidence>
<feature type="domain" description="4Fe-4S ferredoxin-type" evidence="9">
    <location>
        <begin position="5"/>
        <end position="35"/>
    </location>
</feature>
<feature type="binding site" evidence="7">
    <location>
        <position position="154"/>
    </location>
    <ligand>
        <name>[4Fe-4S] cluster</name>
        <dbReference type="ChEBI" id="CHEBI:49883"/>
        <label>1</label>
    </ligand>
</feature>
<keyword evidence="3 7" id="KW-0479">Metal-binding</keyword>